<proteinExistence type="inferred from homology"/>
<comment type="caution">
    <text evidence="7">The sequence shown here is derived from an EMBL/GenBank/DDBJ whole genome shotgun (WGS) entry which is preliminary data.</text>
</comment>
<dbReference type="Pfam" id="PF00483">
    <property type="entry name" value="NTP_transferase"/>
    <property type="match status" value="1"/>
</dbReference>
<evidence type="ECO:0000256" key="4">
    <source>
        <dbReference type="ARBA" id="ARBA00022695"/>
    </source>
</evidence>
<dbReference type="PANTHER" id="PTHR43197">
    <property type="entry name" value="UTP--GLUCOSE-1-PHOSPHATE URIDYLYLTRANSFERASE"/>
    <property type="match status" value="1"/>
</dbReference>
<dbReference type="InterPro" id="IPR005835">
    <property type="entry name" value="NTP_transferase_dom"/>
</dbReference>
<name>A0A2H0UV86_9BACT</name>
<comment type="catalytic activity">
    <reaction evidence="5">
        <text>alpha-D-glucose 1-phosphate + UTP + H(+) = UDP-alpha-D-glucose + diphosphate</text>
        <dbReference type="Rhea" id="RHEA:19889"/>
        <dbReference type="ChEBI" id="CHEBI:15378"/>
        <dbReference type="ChEBI" id="CHEBI:33019"/>
        <dbReference type="ChEBI" id="CHEBI:46398"/>
        <dbReference type="ChEBI" id="CHEBI:58601"/>
        <dbReference type="ChEBI" id="CHEBI:58885"/>
        <dbReference type="EC" id="2.7.7.9"/>
    </reaction>
</comment>
<organism evidence="7 8">
    <name type="scientific">bacterium (Candidatus Gribaldobacteria) CG10_big_fil_rev_8_21_14_0_10_37_21</name>
    <dbReference type="NCBI Taxonomy" id="2014275"/>
    <lineage>
        <taxon>Bacteria</taxon>
        <taxon>Candidatus Gribaldobacteria</taxon>
    </lineage>
</organism>
<evidence type="ECO:0000256" key="3">
    <source>
        <dbReference type="ARBA" id="ARBA00022679"/>
    </source>
</evidence>
<dbReference type="PANTHER" id="PTHR43197:SF1">
    <property type="entry name" value="UTP--GLUCOSE-1-PHOSPHATE URIDYLYLTRANSFERASE"/>
    <property type="match status" value="1"/>
</dbReference>
<evidence type="ECO:0000256" key="1">
    <source>
        <dbReference type="ARBA" id="ARBA00006890"/>
    </source>
</evidence>
<dbReference type="GO" id="GO:0003983">
    <property type="term" value="F:UTP:glucose-1-phosphate uridylyltransferase activity"/>
    <property type="evidence" value="ECO:0007669"/>
    <property type="project" value="UniProtKB-EC"/>
</dbReference>
<dbReference type="Proteomes" id="UP000230132">
    <property type="component" value="Unassembled WGS sequence"/>
</dbReference>
<dbReference type="InterPro" id="IPR029044">
    <property type="entry name" value="Nucleotide-diphossugar_trans"/>
</dbReference>
<evidence type="ECO:0000313" key="8">
    <source>
        <dbReference type="Proteomes" id="UP000230132"/>
    </source>
</evidence>
<comment type="similarity">
    <text evidence="1">Belongs to the UDPGP type 2 family.</text>
</comment>
<sequence length="288" mass="32646">MIKKLIVPVAGLGTRFLPLTKTCAKENLPLVDRPLLSYVVKEAKLSGIEDVVFVVNRGKKAIVDYFKTNVSLEKILTERNQKECLEMLENEKHDYLDVKMQICFQITPKGDGDAVLKTKKLIGKEDFAVAFPDDIFYSEAPALEQLLKIFETSQKPVIGLKKVDKDKLSSYGVVKVEKIANKLYQIKEIVEKPEKGQEPSDLAICGRYVFSNEFLGYLQKSKPTKKGEVILANGIKEMLSDGKMVYGCELEGQWLECGKTLDWLKSNLFLCLQHKEYGPLLKKYLKTL</sequence>
<evidence type="ECO:0000256" key="5">
    <source>
        <dbReference type="ARBA" id="ARBA00048128"/>
    </source>
</evidence>
<dbReference type="Gene3D" id="3.90.550.10">
    <property type="entry name" value="Spore Coat Polysaccharide Biosynthesis Protein SpsA, Chain A"/>
    <property type="match status" value="1"/>
</dbReference>
<keyword evidence="3 7" id="KW-0808">Transferase</keyword>
<evidence type="ECO:0000313" key="7">
    <source>
        <dbReference type="EMBL" id="PIR89903.1"/>
    </source>
</evidence>
<accession>A0A2H0UV86</accession>
<protein>
    <recommendedName>
        <fullName evidence="2">UTP--glucose-1-phosphate uridylyltransferase</fullName>
        <ecNumber evidence="2">2.7.7.9</ecNumber>
    </recommendedName>
</protein>
<evidence type="ECO:0000259" key="6">
    <source>
        <dbReference type="Pfam" id="PF00483"/>
    </source>
</evidence>
<gene>
    <name evidence="7" type="ORF">COU05_03705</name>
</gene>
<dbReference type="InterPro" id="IPR005771">
    <property type="entry name" value="GalU_uridylyltTrfase_bac/arc"/>
</dbReference>
<dbReference type="GO" id="GO:0006011">
    <property type="term" value="P:UDP-alpha-D-glucose metabolic process"/>
    <property type="evidence" value="ECO:0007669"/>
    <property type="project" value="InterPro"/>
</dbReference>
<feature type="domain" description="Nucleotidyl transferase" evidence="6">
    <location>
        <begin position="9"/>
        <end position="269"/>
    </location>
</feature>
<dbReference type="SUPFAM" id="SSF53448">
    <property type="entry name" value="Nucleotide-diphospho-sugar transferases"/>
    <property type="match status" value="1"/>
</dbReference>
<dbReference type="EC" id="2.7.7.9" evidence="2"/>
<keyword evidence="4 7" id="KW-0548">Nucleotidyltransferase</keyword>
<dbReference type="AlphaFoldDB" id="A0A2H0UV86"/>
<evidence type="ECO:0000256" key="2">
    <source>
        <dbReference type="ARBA" id="ARBA00012415"/>
    </source>
</evidence>
<dbReference type="EMBL" id="PFAX01000038">
    <property type="protein sequence ID" value="PIR89903.1"/>
    <property type="molecule type" value="Genomic_DNA"/>
</dbReference>
<reference evidence="8" key="1">
    <citation type="submission" date="2017-09" db="EMBL/GenBank/DDBJ databases">
        <title>Depth-based differentiation of microbial function through sediment-hosted aquifers and enrichment of novel symbionts in the deep terrestrial subsurface.</title>
        <authorList>
            <person name="Probst A.J."/>
            <person name="Ladd B."/>
            <person name="Jarett J.K."/>
            <person name="Geller-Mcgrath D.E."/>
            <person name="Sieber C.M.K."/>
            <person name="Emerson J.B."/>
            <person name="Anantharaman K."/>
            <person name="Thomas B.C."/>
            <person name="Malmstrom R."/>
            <person name="Stieglmeier M."/>
            <person name="Klingl A."/>
            <person name="Woyke T."/>
            <person name="Ryan C.M."/>
            <person name="Banfield J.F."/>
        </authorList>
    </citation>
    <scope>NUCLEOTIDE SEQUENCE [LARGE SCALE GENOMIC DNA]</scope>
</reference>